<feature type="transmembrane region" description="Helical" evidence="1">
    <location>
        <begin position="159"/>
        <end position="179"/>
    </location>
</feature>
<dbReference type="Proteomes" id="UP000521358">
    <property type="component" value="Unassembled WGS sequence"/>
</dbReference>
<protein>
    <submittedName>
        <fullName evidence="2">Uncharacterized protein</fullName>
    </submittedName>
</protein>
<gene>
    <name evidence="2" type="ORF">HED35_04605</name>
</gene>
<name>A0A7X6I2P4_9ENTE</name>
<keyword evidence="1" id="KW-0812">Transmembrane</keyword>
<feature type="transmembrane region" description="Helical" evidence="1">
    <location>
        <begin position="135"/>
        <end position="153"/>
    </location>
</feature>
<dbReference type="EMBL" id="JAAVMB010000003">
    <property type="protein sequence ID" value="NKC67360.1"/>
    <property type="molecule type" value="Genomic_DNA"/>
</dbReference>
<keyword evidence="1" id="KW-0472">Membrane</keyword>
<feature type="transmembrane region" description="Helical" evidence="1">
    <location>
        <begin position="44"/>
        <end position="66"/>
    </location>
</feature>
<feature type="transmembrane region" description="Helical" evidence="1">
    <location>
        <begin position="103"/>
        <end position="123"/>
    </location>
</feature>
<keyword evidence="1" id="KW-1133">Transmembrane helix</keyword>
<dbReference type="AlphaFoldDB" id="A0A7X6I2P4"/>
<proteinExistence type="predicted"/>
<organism evidence="2 3">
    <name type="scientific">Vagococcus fluvialis</name>
    <dbReference type="NCBI Taxonomy" id="2738"/>
    <lineage>
        <taxon>Bacteria</taxon>
        <taxon>Bacillati</taxon>
        <taxon>Bacillota</taxon>
        <taxon>Bacilli</taxon>
        <taxon>Lactobacillales</taxon>
        <taxon>Enterococcaceae</taxon>
        <taxon>Vagococcus</taxon>
    </lineage>
</organism>
<reference evidence="2 3" key="1">
    <citation type="submission" date="2020-03" db="EMBL/GenBank/DDBJ databases">
        <title>Bacterial samples isolated from urine from healthy bovine heifers (Gyr breed).</title>
        <authorList>
            <person name="Giannattasio-Ferraz S."/>
            <person name="Maskeri L."/>
            <person name="Penido A."/>
            <person name="Barbosa-Stancioli E.F."/>
            <person name="Putonti C."/>
        </authorList>
    </citation>
    <scope>NUCLEOTIDE SEQUENCE [LARGE SCALE GENOMIC DNA]</scope>
    <source>
        <strain evidence="2 3">UFMG-H7</strain>
    </source>
</reference>
<evidence type="ECO:0000256" key="1">
    <source>
        <dbReference type="SAM" id="Phobius"/>
    </source>
</evidence>
<feature type="transmembrane region" description="Helical" evidence="1">
    <location>
        <begin position="78"/>
        <end position="97"/>
    </location>
</feature>
<evidence type="ECO:0000313" key="3">
    <source>
        <dbReference type="Proteomes" id="UP000521358"/>
    </source>
</evidence>
<accession>A0A7X6I2P4</accession>
<evidence type="ECO:0000313" key="2">
    <source>
        <dbReference type="EMBL" id="NKC67360.1"/>
    </source>
</evidence>
<dbReference type="RefSeq" id="WP_167806575.1">
    <property type="nucleotide sequence ID" value="NZ_JAAVMB010000003.1"/>
</dbReference>
<comment type="caution">
    <text evidence="2">The sequence shown here is derived from an EMBL/GenBank/DDBJ whole genome shotgun (WGS) entry which is preliminary data.</text>
</comment>
<sequence length="200" mass="22493">MSNKVKSVIVFLDNYEWIDSASILIIAIVSISLFINHSTSSFELMIIVGLLAILKGFLNFNIFLSLDLSGKRKSPKSFILVALINIVIGLILILNLITSETFLLVLTALWMVIDSIPYMIYIIKNKLGKRHKYNPFFIFYGFILVAAICHIATLRTDIYGPAITLASFLALSCINLFLLKKERALCQIVLMDEIISNNKS</sequence>